<reference evidence="11" key="1">
    <citation type="submission" date="2022-10" db="EMBL/GenBank/DDBJ databases">
        <title>Genome assembly of Pristionchus species.</title>
        <authorList>
            <person name="Yoshida K."/>
            <person name="Sommer R.J."/>
        </authorList>
    </citation>
    <scope>NUCLEOTIDE SEQUENCE [LARGE SCALE GENOMIC DNA]</scope>
    <source>
        <strain evidence="11">RS5460</strain>
    </source>
</reference>
<comment type="subcellular location">
    <subcellularLocation>
        <location evidence="1">Nucleus</location>
    </subcellularLocation>
</comment>
<dbReference type="Proteomes" id="UP001328107">
    <property type="component" value="Unassembled WGS sequence"/>
</dbReference>
<proteinExistence type="predicted"/>
<evidence type="ECO:0000256" key="3">
    <source>
        <dbReference type="ARBA" id="ARBA00022737"/>
    </source>
</evidence>
<keyword evidence="5" id="KW-0862">Zinc</keyword>
<keyword evidence="6" id="KW-0238">DNA-binding</keyword>
<gene>
    <name evidence="10" type="ORF">PMAYCL1PPCAC_01527</name>
</gene>
<accession>A0AAN4Z4R4</accession>
<sequence>IQQEESVLTVHSISTTNSSQLPILSGYLRMCYLCGAVMNHCYATPADKEERSTFLSNVITSNNSDEHSIKALGRNMMTAHFCLGHLRTSTDIPKEKQVMPSELVNPSIETSLPLDQSTSMEIPSNNIAQSSLACSECGKKFARQQTLNNHMLIHSGEKPFVCEYCGMSFHLHSTRYTHIRFVHKIKHSCLHCGEQFELKTQLNKHLFACKKLASQYVNSGILAKTSNANANKHPKVQLQQCVVCSRTGNRDKMYQFPTNHMKQQAWVNAVR</sequence>
<keyword evidence="2" id="KW-0479">Metal-binding</keyword>
<evidence type="ECO:0000256" key="7">
    <source>
        <dbReference type="ARBA" id="ARBA00023242"/>
    </source>
</evidence>
<dbReference type="GO" id="GO:0003677">
    <property type="term" value="F:DNA binding"/>
    <property type="evidence" value="ECO:0007669"/>
    <property type="project" value="UniProtKB-KW"/>
</dbReference>
<dbReference type="GO" id="GO:0008270">
    <property type="term" value="F:zinc ion binding"/>
    <property type="evidence" value="ECO:0007669"/>
    <property type="project" value="UniProtKB-KW"/>
</dbReference>
<dbReference type="EMBL" id="BTRK01000001">
    <property type="protein sequence ID" value="GMR31332.1"/>
    <property type="molecule type" value="Genomic_DNA"/>
</dbReference>
<keyword evidence="7" id="KW-0539">Nucleus</keyword>
<feature type="non-terminal residue" evidence="10">
    <location>
        <position position="1"/>
    </location>
</feature>
<evidence type="ECO:0000256" key="1">
    <source>
        <dbReference type="ARBA" id="ARBA00004123"/>
    </source>
</evidence>
<dbReference type="InterPro" id="IPR013087">
    <property type="entry name" value="Znf_C2H2_type"/>
</dbReference>
<dbReference type="InterPro" id="IPR036236">
    <property type="entry name" value="Znf_C2H2_sf"/>
</dbReference>
<evidence type="ECO:0000256" key="5">
    <source>
        <dbReference type="ARBA" id="ARBA00022833"/>
    </source>
</evidence>
<keyword evidence="4 8" id="KW-0863">Zinc-finger</keyword>
<dbReference type="PROSITE" id="PS00028">
    <property type="entry name" value="ZINC_FINGER_C2H2_1"/>
    <property type="match status" value="2"/>
</dbReference>
<evidence type="ECO:0000256" key="2">
    <source>
        <dbReference type="ARBA" id="ARBA00022723"/>
    </source>
</evidence>
<comment type="caution">
    <text evidence="10">The sequence shown here is derived from an EMBL/GenBank/DDBJ whole genome shotgun (WGS) entry which is preliminary data.</text>
</comment>
<dbReference type="Pfam" id="PF00096">
    <property type="entry name" value="zf-C2H2"/>
    <property type="match status" value="1"/>
</dbReference>
<dbReference type="PANTHER" id="PTHR24394:SF29">
    <property type="entry name" value="MYONEURIN"/>
    <property type="match status" value="1"/>
</dbReference>
<dbReference type="AlphaFoldDB" id="A0AAN4Z4R4"/>
<evidence type="ECO:0000256" key="6">
    <source>
        <dbReference type="ARBA" id="ARBA00023125"/>
    </source>
</evidence>
<dbReference type="PANTHER" id="PTHR24394">
    <property type="entry name" value="ZINC FINGER PROTEIN"/>
    <property type="match status" value="1"/>
</dbReference>
<feature type="domain" description="C2H2-type" evidence="9">
    <location>
        <begin position="160"/>
        <end position="188"/>
    </location>
</feature>
<dbReference type="GO" id="GO:0000981">
    <property type="term" value="F:DNA-binding transcription factor activity, RNA polymerase II-specific"/>
    <property type="evidence" value="ECO:0007669"/>
    <property type="project" value="TreeGrafter"/>
</dbReference>
<dbReference type="GO" id="GO:0005634">
    <property type="term" value="C:nucleus"/>
    <property type="evidence" value="ECO:0007669"/>
    <property type="project" value="UniProtKB-SubCell"/>
</dbReference>
<feature type="non-terminal residue" evidence="10">
    <location>
        <position position="271"/>
    </location>
</feature>
<protein>
    <recommendedName>
        <fullName evidence="9">C2H2-type domain-containing protein</fullName>
    </recommendedName>
</protein>
<evidence type="ECO:0000256" key="4">
    <source>
        <dbReference type="ARBA" id="ARBA00022771"/>
    </source>
</evidence>
<dbReference type="PROSITE" id="PS50157">
    <property type="entry name" value="ZINC_FINGER_C2H2_2"/>
    <property type="match status" value="2"/>
</dbReference>
<dbReference type="SMART" id="SM00355">
    <property type="entry name" value="ZnF_C2H2"/>
    <property type="match status" value="3"/>
</dbReference>
<evidence type="ECO:0000313" key="11">
    <source>
        <dbReference type="Proteomes" id="UP001328107"/>
    </source>
</evidence>
<organism evidence="10 11">
    <name type="scientific">Pristionchus mayeri</name>
    <dbReference type="NCBI Taxonomy" id="1317129"/>
    <lineage>
        <taxon>Eukaryota</taxon>
        <taxon>Metazoa</taxon>
        <taxon>Ecdysozoa</taxon>
        <taxon>Nematoda</taxon>
        <taxon>Chromadorea</taxon>
        <taxon>Rhabditida</taxon>
        <taxon>Rhabditina</taxon>
        <taxon>Diplogasteromorpha</taxon>
        <taxon>Diplogasteroidea</taxon>
        <taxon>Neodiplogasteridae</taxon>
        <taxon>Pristionchus</taxon>
    </lineage>
</organism>
<evidence type="ECO:0000313" key="10">
    <source>
        <dbReference type="EMBL" id="GMR31332.1"/>
    </source>
</evidence>
<keyword evidence="3" id="KW-0677">Repeat</keyword>
<dbReference type="Gene3D" id="3.30.160.60">
    <property type="entry name" value="Classic Zinc Finger"/>
    <property type="match status" value="2"/>
</dbReference>
<keyword evidence="11" id="KW-1185">Reference proteome</keyword>
<dbReference type="FunFam" id="3.30.160.60:FF:001450">
    <property type="entry name" value="zinc finger protein 774"/>
    <property type="match status" value="1"/>
</dbReference>
<evidence type="ECO:0000256" key="8">
    <source>
        <dbReference type="PROSITE-ProRule" id="PRU00042"/>
    </source>
</evidence>
<feature type="domain" description="C2H2-type" evidence="9">
    <location>
        <begin position="132"/>
        <end position="159"/>
    </location>
</feature>
<name>A0AAN4Z4R4_9BILA</name>
<dbReference type="SUPFAM" id="SSF57667">
    <property type="entry name" value="beta-beta-alpha zinc fingers"/>
    <property type="match status" value="1"/>
</dbReference>
<evidence type="ECO:0000259" key="9">
    <source>
        <dbReference type="PROSITE" id="PS50157"/>
    </source>
</evidence>